<keyword evidence="7" id="KW-0808">Transferase</keyword>
<evidence type="ECO:0000256" key="7">
    <source>
        <dbReference type="ARBA" id="ARBA00022679"/>
    </source>
</evidence>
<comment type="subunit">
    <text evidence="3">Monomer.</text>
</comment>
<dbReference type="InterPro" id="IPR011009">
    <property type="entry name" value="Kinase-like_dom_sf"/>
</dbReference>
<dbReference type="InterPro" id="IPR040999">
    <property type="entry name" value="Mak_N_cap"/>
</dbReference>
<evidence type="ECO:0000313" key="16">
    <source>
        <dbReference type="EMBL" id="QBR89218.1"/>
    </source>
</evidence>
<evidence type="ECO:0000259" key="15">
    <source>
        <dbReference type="Pfam" id="PF18085"/>
    </source>
</evidence>
<dbReference type="SUPFAM" id="SSF56112">
    <property type="entry name" value="Protein kinase-like (PK-like)"/>
    <property type="match status" value="1"/>
</dbReference>
<evidence type="ECO:0000256" key="6">
    <source>
        <dbReference type="ARBA" id="ARBA00022600"/>
    </source>
</evidence>
<gene>
    <name evidence="16" type="ORF">E4K62_11325</name>
</gene>
<dbReference type="EMBL" id="CP038266">
    <property type="protein sequence ID" value="QBR89218.1"/>
    <property type="molecule type" value="Genomic_DNA"/>
</dbReference>
<evidence type="ECO:0000256" key="2">
    <source>
        <dbReference type="ARBA" id="ARBA00006219"/>
    </source>
</evidence>
<evidence type="ECO:0000256" key="11">
    <source>
        <dbReference type="ARBA" id="ARBA00023056"/>
    </source>
</evidence>
<name>A0ABX5SVQ8_9MICO</name>
<comment type="catalytic activity">
    <reaction evidence="14">
        <text>D-maltose + ATP = alpha-maltose 1-phosphate + ADP + H(+)</text>
        <dbReference type="Rhea" id="RHEA:31915"/>
        <dbReference type="ChEBI" id="CHEBI:15378"/>
        <dbReference type="ChEBI" id="CHEBI:17306"/>
        <dbReference type="ChEBI" id="CHEBI:30616"/>
        <dbReference type="ChEBI" id="CHEBI:63576"/>
        <dbReference type="ChEBI" id="CHEBI:456216"/>
        <dbReference type="EC" id="2.7.1.175"/>
    </reaction>
</comment>
<dbReference type="EC" id="2.7.1.175" evidence="4"/>
<dbReference type="RefSeq" id="WP_135067497.1">
    <property type="nucleotide sequence ID" value="NZ_CP038266.1"/>
</dbReference>
<keyword evidence="6" id="KW-0321">Glycogen metabolism</keyword>
<evidence type="ECO:0000256" key="3">
    <source>
        <dbReference type="ARBA" id="ARBA00011245"/>
    </source>
</evidence>
<dbReference type="Gene3D" id="3.90.1200.10">
    <property type="match status" value="1"/>
</dbReference>
<accession>A0ABX5SVQ8</accession>
<protein>
    <recommendedName>
        <fullName evidence="5">Maltokinase</fullName>
        <ecNumber evidence="4">2.7.1.175</ecNumber>
    </recommendedName>
    <alternativeName>
        <fullName evidence="13">Maltose-1-phosphate synthase</fullName>
    </alternativeName>
</protein>
<keyword evidence="17" id="KW-1185">Reference proteome</keyword>
<keyword evidence="11" id="KW-0320">Glycogen biosynthesis</keyword>
<dbReference type="Pfam" id="PF18085">
    <property type="entry name" value="Mak_N_cap"/>
    <property type="match status" value="1"/>
</dbReference>
<keyword evidence="10" id="KW-0067">ATP-binding</keyword>
<evidence type="ECO:0000256" key="12">
    <source>
        <dbReference type="ARBA" id="ARBA00023277"/>
    </source>
</evidence>
<organism evidence="16 17">
    <name type="scientific">Microbacterium wangchenii</name>
    <dbReference type="NCBI Taxonomy" id="2541726"/>
    <lineage>
        <taxon>Bacteria</taxon>
        <taxon>Bacillati</taxon>
        <taxon>Actinomycetota</taxon>
        <taxon>Actinomycetes</taxon>
        <taxon>Micrococcales</taxon>
        <taxon>Microbacteriaceae</taxon>
        <taxon>Microbacterium</taxon>
    </lineage>
</organism>
<feature type="domain" description="Maltokinase N-terminal cap" evidence="15">
    <location>
        <begin position="11"/>
        <end position="88"/>
    </location>
</feature>
<evidence type="ECO:0000256" key="5">
    <source>
        <dbReference type="ARBA" id="ARBA00013882"/>
    </source>
</evidence>
<proteinExistence type="inferred from homology"/>
<sequence length="443" mass="47261">MDSTLTCLGEWMPRQRWYANKGAAPDLRLVAEWDLGGSPDARVQVLLVCDSSGGRPSLYQIPVVWRSEASPAEIGRPHGAVLVDGTADAAFHAVLYALVTRGGRFGGADGPLYGEPSPRHVRGSHHPLPATVLEGEQSNTSLIFRGAGRAHPVICKVFRQVHAGLNPDIELQSALSEAGARSVPPVVGAVSAMWRAPGDEGHLVAGSLAFAQEFFPGVQDAWRVALRAAEQGADFSGPAERLGVAVAETHAALARLFPTRPATAADLDRTAARWRARLHAALEAVPELEAFVPAVEGTFARALAAPWPRLQRVHGDLHLGQVIDVPGRGWVLLDFEGEPLRPMSERHAPDFAVRDVAGMLRSFAYAADSVPAGSTGDPHAWAATARAAFLRGYAASGAAETTDPRVLSAFEVDKALYETVYEARNRPDWVRIPLAAVERIAAG</sequence>
<evidence type="ECO:0000256" key="14">
    <source>
        <dbReference type="ARBA" id="ARBA00049067"/>
    </source>
</evidence>
<evidence type="ECO:0000256" key="9">
    <source>
        <dbReference type="ARBA" id="ARBA00022777"/>
    </source>
</evidence>
<comment type="pathway">
    <text evidence="1">Glycan biosynthesis; glycogen biosynthesis.</text>
</comment>
<keyword evidence="8" id="KW-0547">Nucleotide-binding</keyword>
<keyword evidence="9" id="KW-0418">Kinase</keyword>
<evidence type="ECO:0000256" key="4">
    <source>
        <dbReference type="ARBA" id="ARBA00011962"/>
    </source>
</evidence>
<dbReference type="Proteomes" id="UP000295748">
    <property type="component" value="Chromosome"/>
</dbReference>
<evidence type="ECO:0000256" key="13">
    <source>
        <dbReference type="ARBA" id="ARBA00031251"/>
    </source>
</evidence>
<evidence type="ECO:0000256" key="1">
    <source>
        <dbReference type="ARBA" id="ARBA00004964"/>
    </source>
</evidence>
<evidence type="ECO:0000313" key="17">
    <source>
        <dbReference type="Proteomes" id="UP000295748"/>
    </source>
</evidence>
<evidence type="ECO:0000256" key="8">
    <source>
        <dbReference type="ARBA" id="ARBA00022741"/>
    </source>
</evidence>
<evidence type="ECO:0000256" key="10">
    <source>
        <dbReference type="ARBA" id="ARBA00022840"/>
    </source>
</evidence>
<reference evidence="16 17" key="1">
    <citation type="submission" date="2019-03" db="EMBL/GenBank/DDBJ databases">
        <authorList>
            <person name="Dong K."/>
        </authorList>
    </citation>
    <scope>NUCLEOTIDE SEQUENCE [LARGE SCALE GENOMIC DNA]</scope>
    <source>
        <strain evidence="17">dk512</strain>
    </source>
</reference>
<keyword evidence="12" id="KW-0119">Carbohydrate metabolism</keyword>
<comment type="similarity">
    <text evidence="2">Belongs to the aminoglycoside phosphotransferase family.</text>
</comment>